<evidence type="ECO:0000313" key="5">
    <source>
        <dbReference type="Proteomes" id="UP000321393"/>
    </source>
</evidence>
<proteinExistence type="predicted"/>
<dbReference type="Pfam" id="PF25597">
    <property type="entry name" value="SH3_retrovirus"/>
    <property type="match status" value="1"/>
</dbReference>
<feature type="domain" description="GAG-pre-integrase" evidence="1">
    <location>
        <begin position="30"/>
        <end position="73"/>
    </location>
</feature>
<evidence type="ECO:0000259" key="1">
    <source>
        <dbReference type="Pfam" id="PF13976"/>
    </source>
</evidence>
<dbReference type="Proteomes" id="UP000321393">
    <property type="component" value="Unassembled WGS sequence"/>
</dbReference>
<dbReference type="PANTHER" id="PTHR42648">
    <property type="entry name" value="TRANSPOSASE, PUTATIVE-RELATED"/>
    <property type="match status" value="1"/>
</dbReference>
<organism evidence="3 5">
    <name type="scientific">Cucumis melo var. makuwa</name>
    <name type="common">Oriental melon</name>
    <dbReference type="NCBI Taxonomy" id="1194695"/>
    <lineage>
        <taxon>Eukaryota</taxon>
        <taxon>Viridiplantae</taxon>
        <taxon>Streptophyta</taxon>
        <taxon>Embryophyta</taxon>
        <taxon>Tracheophyta</taxon>
        <taxon>Spermatophyta</taxon>
        <taxon>Magnoliopsida</taxon>
        <taxon>eudicotyledons</taxon>
        <taxon>Gunneridae</taxon>
        <taxon>Pentapetalae</taxon>
        <taxon>rosids</taxon>
        <taxon>fabids</taxon>
        <taxon>Cucurbitales</taxon>
        <taxon>Cucurbitaceae</taxon>
        <taxon>Benincaseae</taxon>
        <taxon>Cucumis</taxon>
    </lineage>
</organism>
<dbReference type="InterPro" id="IPR039537">
    <property type="entry name" value="Retrotran_Ty1/copia-like"/>
</dbReference>
<dbReference type="Pfam" id="PF13976">
    <property type="entry name" value="gag_pre-integrs"/>
    <property type="match status" value="1"/>
</dbReference>
<dbReference type="EMBL" id="SSTD01008708">
    <property type="protein sequence ID" value="TYK15212.1"/>
    <property type="molecule type" value="Genomic_DNA"/>
</dbReference>
<evidence type="ECO:0000313" key="6">
    <source>
        <dbReference type="Proteomes" id="UP000321947"/>
    </source>
</evidence>
<dbReference type="InterPro" id="IPR025724">
    <property type="entry name" value="GAG-pre-integrase_dom"/>
</dbReference>
<reference evidence="5 6" key="1">
    <citation type="submission" date="2019-08" db="EMBL/GenBank/DDBJ databases">
        <title>Draft genome sequences of two oriental melons (Cucumis melo L. var makuwa).</title>
        <authorList>
            <person name="Kwon S.-Y."/>
        </authorList>
    </citation>
    <scope>NUCLEOTIDE SEQUENCE [LARGE SCALE GENOMIC DNA]</scope>
    <source>
        <strain evidence="6">cv. Chang Bougi</strain>
        <strain evidence="5">cv. SW 3</strain>
        <tissue evidence="3">Leaf</tissue>
    </source>
</reference>
<dbReference type="OrthoDB" id="1751483at2759"/>
<evidence type="ECO:0000313" key="4">
    <source>
        <dbReference type="EMBL" id="TYK15212.1"/>
    </source>
</evidence>
<name>A0A5A7VCV7_CUCMM</name>
<accession>A0A5A7VCV7</accession>
<dbReference type="EMBL" id="SSTE01000903">
    <property type="protein sequence ID" value="KAA0066172.1"/>
    <property type="molecule type" value="Genomic_DNA"/>
</dbReference>
<sequence length="143" mass="16487">MLDDQGCTFIGQEGTLKIENEGKKTEKNVVLELWHRRLSHISEKGLNELIKQGLIQSRGTKRLSFCEHCVYGKYKRMRFTKEEHTTKAILDYVHGDLWGSSKVVSWGNSRCTTYVHTKQSKVEPRAIKCMFIGYPEGVKGYKC</sequence>
<comment type="caution">
    <text evidence="3">The sequence shown here is derived from an EMBL/GenBank/DDBJ whole genome shotgun (WGS) entry which is preliminary data.</text>
</comment>
<evidence type="ECO:0000259" key="2">
    <source>
        <dbReference type="Pfam" id="PF25597"/>
    </source>
</evidence>
<dbReference type="Proteomes" id="UP000321947">
    <property type="component" value="Unassembled WGS sequence"/>
</dbReference>
<dbReference type="InterPro" id="IPR057670">
    <property type="entry name" value="SH3_retrovirus"/>
</dbReference>
<gene>
    <name evidence="4" type="ORF">E5676_scaffold790G00890</name>
    <name evidence="3" type="ORF">E6C27_scaffold21G001790</name>
</gene>
<dbReference type="AlphaFoldDB" id="A0A5A7VCV7"/>
<protein>
    <submittedName>
        <fullName evidence="3 4">Polyprotein</fullName>
    </submittedName>
</protein>
<dbReference type="PANTHER" id="PTHR42648:SF28">
    <property type="entry name" value="TRANSPOSON-ENCODED PROTEIN WITH RIBONUCLEASE H-LIKE AND RETROVIRUS ZINC FINGER-LIKE DOMAINS"/>
    <property type="match status" value="1"/>
</dbReference>
<feature type="domain" description="Retroviral polymerase SH3-like" evidence="2">
    <location>
        <begin position="111"/>
        <end position="143"/>
    </location>
</feature>
<evidence type="ECO:0000313" key="3">
    <source>
        <dbReference type="EMBL" id="KAA0066172.1"/>
    </source>
</evidence>